<protein>
    <submittedName>
        <fullName evidence="2">Uncharacterized protein</fullName>
    </submittedName>
</protein>
<sequence>MYYLSQRLLRIFNLLTKKIVRIKNEPRYLVLRYDKCLELSASSPDVSADIGRRGRAFLPQRQHQSNDARPCFRGRGFKPTRRANSKTQVSFVCSRSSARVPEKIRFEPGSIK</sequence>
<keyword evidence="3" id="KW-1185">Reference proteome</keyword>
<proteinExistence type="predicted"/>
<dbReference type="EMBL" id="KK853110">
    <property type="protein sequence ID" value="KDR11235.1"/>
    <property type="molecule type" value="Genomic_DNA"/>
</dbReference>
<evidence type="ECO:0000256" key="1">
    <source>
        <dbReference type="SAM" id="MobiDB-lite"/>
    </source>
</evidence>
<feature type="region of interest" description="Disordered" evidence="1">
    <location>
        <begin position="60"/>
        <end position="83"/>
    </location>
</feature>
<reference evidence="2 3" key="1">
    <citation type="journal article" date="2014" name="Nat. Commun.">
        <title>Molecular traces of alternative social organization in a termite genome.</title>
        <authorList>
            <person name="Terrapon N."/>
            <person name="Li C."/>
            <person name="Robertson H.M."/>
            <person name="Ji L."/>
            <person name="Meng X."/>
            <person name="Booth W."/>
            <person name="Chen Z."/>
            <person name="Childers C.P."/>
            <person name="Glastad K.M."/>
            <person name="Gokhale K."/>
            <person name="Gowin J."/>
            <person name="Gronenberg W."/>
            <person name="Hermansen R.A."/>
            <person name="Hu H."/>
            <person name="Hunt B.G."/>
            <person name="Huylmans A.K."/>
            <person name="Khalil S.M."/>
            <person name="Mitchell R.D."/>
            <person name="Munoz-Torres M.C."/>
            <person name="Mustard J.A."/>
            <person name="Pan H."/>
            <person name="Reese J.T."/>
            <person name="Scharf M.E."/>
            <person name="Sun F."/>
            <person name="Vogel H."/>
            <person name="Xiao J."/>
            <person name="Yang W."/>
            <person name="Yang Z."/>
            <person name="Yang Z."/>
            <person name="Zhou J."/>
            <person name="Zhu J."/>
            <person name="Brent C.S."/>
            <person name="Elsik C.G."/>
            <person name="Goodisman M.A."/>
            <person name="Liberles D.A."/>
            <person name="Roe R.M."/>
            <person name="Vargo E.L."/>
            <person name="Vilcinskas A."/>
            <person name="Wang J."/>
            <person name="Bornberg-Bauer E."/>
            <person name="Korb J."/>
            <person name="Zhang G."/>
            <person name="Liebig J."/>
        </authorList>
    </citation>
    <scope>NUCLEOTIDE SEQUENCE [LARGE SCALE GENOMIC DNA]</scope>
    <source>
        <tissue evidence="2">Whole organism</tissue>
    </source>
</reference>
<organism evidence="2 3">
    <name type="scientific">Zootermopsis nevadensis</name>
    <name type="common">Dampwood termite</name>
    <dbReference type="NCBI Taxonomy" id="136037"/>
    <lineage>
        <taxon>Eukaryota</taxon>
        <taxon>Metazoa</taxon>
        <taxon>Ecdysozoa</taxon>
        <taxon>Arthropoda</taxon>
        <taxon>Hexapoda</taxon>
        <taxon>Insecta</taxon>
        <taxon>Pterygota</taxon>
        <taxon>Neoptera</taxon>
        <taxon>Polyneoptera</taxon>
        <taxon>Dictyoptera</taxon>
        <taxon>Blattodea</taxon>
        <taxon>Blattoidea</taxon>
        <taxon>Termitoidae</taxon>
        <taxon>Termopsidae</taxon>
        <taxon>Zootermopsis</taxon>
    </lineage>
</organism>
<gene>
    <name evidence="2" type="ORF">L798_14405</name>
</gene>
<name>A0A067QYC8_ZOONE</name>
<dbReference type="AlphaFoldDB" id="A0A067QYC8"/>
<dbReference type="Proteomes" id="UP000027135">
    <property type="component" value="Unassembled WGS sequence"/>
</dbReference>
<dbReference type="InParanoid" id="A0A067QYC8"/>
<accession>A0A067QYC8</accession>
<evidence type="ECO:0000313" key="2">
    <source>
        <dbReference type="EMBL" id="KDR11235.1"/>
    </source>
</evidence>
<evidence type="ECO:0000313" key="3">
    <source>
        <dbReference type="Proteomes" id="UP000027135"/>
    </source>
</evidence>